<evidence type="ECO:0000256" key="9">
    <source>
        <dbReference type="ARBA" id="ARBA00023244"/>
    </source>
</evidence>
<dbReference type="UniPathway" id="UPA00251">
    <property type="reaction ID" value="UER00324"/>
</dbReference>
<dbReference type="AlphaFoldDB" id="A0A4T0N0V3"/>
<comment type="function">
    <text evidence="1 11">Catalyzes the 6-electron oxidation of protoporphyrinogen-IX to form protoporphyrin-IX.</text>
</comment>
<dbReference type="EMBL" id="SPRH01000006">
    <property type="protein sequence ID" value="TIC03554.1"/>
    <property type="molecule type" value="Genomic_DNA"/>
</dbReference>
<dbReference type="InterPro" id="IPR036188">
    <property type="entry name" value="FAD/NAD-bd_sf"/>
</dbReference>
<keyword evidence="9 11" id="KW-0627">Porphyrin biosynthesis</keyword>
<evidence type="ECO:0000256" key="2">
    <source>
        <dbReference type="ARBA" id="ARBA00005073"/>
    </source>
</evidence>
<dbReference type="NCBIfam" id="TIGR00562">
    <property type="entry name" value="proto_IX_ox"/>
    <property type="match status" value="1"/>
</dbReference>
<evidence type="ECO:0000256" key="6">
    <source>
        <dbReference type="ARBA" id="ARBA00022827"/>
    </source>
</evidence>
<comment type="catalytic activity">
    <reaction evidence="10 11">
        <text>protoporphyrinogen IX + 3 O2 = protoporphyrin IX + 3 H2O2</text>
        <dbReference type="Rhea" id="RHEA:25576"/>
        <dbReference type="ChEBI" id="CHEBI:15379"/>
        <dbReference type="ChEBI" id="CHEBI:16240"/>
        <dbReference type="ChEBI" id="CHEBI:57306"/>
        <dbReference type="ChEBI" id="CHEBI:57307"/>
        <dbReference type="EC" id="1.3.3.4"/>
    </reaction>
</comment>
<comment type="similarity">
    <text evidence="3 11">Belongs to the protoporphyrinogen/coproporphyrinogen oxidase family. Protoporphyrinogen oxidase subfamily.</text>
</comment>
<dbReference type="PANTHER" id="PTHR42923">
    <property type="entry name" value="PROTOPORPHYRINOGEN OXIDASE"/>
    <property type="match status" value="1"/>
</dbReference>
<keyword evidence="7 11" id="KW-0560">Oxidoreductase</keyword>
<keyword evidence="6 11" id="KW-0274">FAD</keyword>
<evidence type="ECO:0000313" key="14">
    <source>
        <dbReference type="Proteomes" id="UP000307169"/>
    </source>
</evidence>
<dbReference type="Pfam" id="PF01593">
    <property type="entry name" value="Amino_oxidase"/>
    <property type="match status" value="1"/>
</dbReference>
<proteinExistence type="inferred from homology"/>
<dbReference type="InterPro" id="IPR004572">
    <property type="entry name" value="Protoporphyrinogen_oxidase"/>
</dbReference>
<keyword evidence="8 11" id="KW-0350">Heme biosynthesis</keyword>
<reference evidence="13 14" key="1">
    <citation type="submission" date="2019-03" db="EMBL/GenBank/DDBJ databases">
        <title>Sequencing 25 genomes of Wallemia mellicola.</title>
        <authorList>
            <person name="Gostincar C."/>
        </authorList>
    </citation>
    <scope>NUCLEOTIDE SEQUENCE [LARGE SCALE GENOMIC DNA]</scope>
    <source>
        <strain evidence="13 14">EXF-1262</strain>
    </source>
</reference>
<evidence type="ECO:0000256" key="11">
    <source>
        <dbReference type="RuleBase" id="RU367069"/>
    </source>
</evidence>
<dbReference type="Gene3D" id="3.50.50.60">
    <property type="entry name" value="FAD/NAD(P)-binding domain"/>
    <property type="match status" value="1"/>
</dbReference>
<dbReference type="SUPFAM" id="SSF54373">
    <property type="entry name" value="FAD-linked reductases, C-terminal domain"/>
    <property type="match status" value="1"/>
</dbReference>
<dbReference type="InterPro" id="IPR002937">
    <property type="entry name" value="Amino_oxidase"/>
</dbReference>
<evidence type="ECO:0000256" key="10">
    <source>
        <dbReference type="ARBA" id="ARBA00047554"/>
    </source>
</evidence>
<evidence type="ECO:0000256" key="7">
    <source>
        <dbReference type="ARBA" id="ARBA00023002"/>
    </source>
</evidence>
<accession>A0A4T0N0V3</accession>
<evidence type="ECO:0000313" key="13">
    <source>
        <dbReference type="EMBL" id="TIC03554.1"/>
    </source>
</evidence>
<protein>
    <recommendedName>
        <fullName evidence="4 11">Protoporphyrinogen oxidase</fullName>
        <ecNumber evidence="4 11">1.3.3.4</ecNumber>
    </recommendedName>
</protein>
<dbReference type="GO" id="GO:0006782">
    <property type="term" value="P:protoporphyrinogen IX biosynthetic process"/>
    <property type="evidence" value="ECO:0007669"/>
    <property type="project" value="UniProtKB-UniRule"/>
</dbReference>
<keyword evidence="5 11" id="KW-0285">Flavoprotein</keyword>
<evidence type="ECO:0000256" key="1">
    <source>
        <dbReference type="ARBA" id="ARBA00002600"/>
    </source>
</evidence>
<dbReference type="SUPFAM" id="SSF51905">
    <property type="entry name" value="FAD/NAD(P)-binding domain"/>
    <property type="match status" value="1"/>
</dbReference>
<dbReference type="InterPro" id="IPR050464">
    <property type="entry name" value="Zeta_carotene_desat/Oxidored"/>
</dbReference>
<dbReference type="GO" id="GO:0004729">
    <property type="term" value="F:oxygen-dependent protoporphyrinogen oxidase activity"/>
    <property type="evidence" value="ECO:0007669"/>
    <property type="project" value="UniProtKB-UniRule"/>
</dbReference>
<comment type="cofactor">
    <cofactor evidence="11">
        <name>FAD</name>
        <dbReference type="ChEBI" id="CHEBI:57692"/>
    </cofactor>
    <text evidence="11">Binds 1 FAD per subunit.</text>
</comment>
<name>A0A4T0N0V3_9BASI</name>
<dbReference type="PANTHER" id="PTHR42923:SF3">
    <property type="entry name" value="PROTOPORPHYRINOGEN OXIDASE"/>
    <property type="match status" value="1"/>
</dbReference>
<evidence type="ECO:0000256" key="4">
    <source>
        <dbReference type="ARBA" id="ARBA00012867"/>
    </source>
</evidence>
<gene>
    <name evidence="13" type="ORF">E3Q17_00811</name>
</gene>
<dbReference type="GO" id="GO:0005743">
    <property type="term" value="C:mitochondrial inner membrane"/>
    <property type="evidence" value="ECO:0007669"/>
    <property type="project" value="UniProtKB-SubCell"/>
</dbReference>
<comment type="caution">
    <text evidence="13">The sequence shown here is derived from an EMBL/GenBank/DDBJ whole genome shotgun (WGS) entry which is preliminary data.</text>
</comment>
<comment type="pathway">
    <text evidence="2 11">Porphyrin-containing compound metabolism; protoporphyrin-IX biosynthesis; protoporphyrin-IX from protoporphyrinogen-IX: step 1/1.</text>
</comment>
<evidence type="ECO:0000256" key="3">
    <source>
        <dbReference type="ARBA" id="ARBA00010551"/>
    </source>
</evidence>
<evidence type="ECO:0000259" key="12">
    <source>
        <dbReference type="Pfam" id="PF01593"/>
    </source>
</evidence>
<evidence type="ECO:0000256" key="8">
    <source>
        <dbReference type="ARBA" id="ARBA00023133"/>
    </source>
</evidence>
<sequence>MTSKNVIAQSLKQPKSISIIGGGISGLSAAYYASKAFPATKVHLFEASDRLGGWINSERINLGNYGTALIESGPRTLRPNGVSGALVLDLIDKLGLESSLLSASKSSPAAKNRFIYHPDRLNQLPSSLASIPSALLKYKTLRAIPAAILNDIKTPAHKREENEDESVDAFFRRRFGDKIADNIASAVIHGIYATDSRDLSLRTAFPLLYKLEQRAGSVVKGLLKGVGKDKKEEALELAILDGISPSLRATMQTASIFSFKNGISEIVQTLESALHKNNNVEIYKSSPVKAITQQPNKDFIIDTQNGLSLESSHLISSIPAKQLSLQKLKLSIPVLKSPDVAVVTLVYPQTELPITGFGYLIPRSTPRQKNPHGVLGVVLDSDAMPKQDPKPITKLTVMLGGPYGLKSFDDDHLKNMAIETAVNQLSNNLHTPIASKVSVARSCIPTYPPGYQSTLQELHDSLSTDYDSRFAVIGSSFTGISVGDCVRSGWETIESYKAFGKATGLERWKR</sequence>
<dbReference type="Proteomes" id="UP000307169">
    <property type="component" value="Unassembled WGS sequence"/>
</dbReference>
<comment type="subcellular location">
    <subcellularLocation>
        <location evidence="11">Mitochondrion inner membrane</location>
    </subcellularLocation>
</comment>
<dbReference type="EC" id="1.3.3.4" evidence="4 11"/>
<evidence type="ECO:0000256" key="5">
    <source>
        <dbReference type="ARBA" id="ARBA00022630"/>
    </source>
</evidence>
<feature type="domain" description="Amine oxidase" evidence="12">
    <location>
        <begin position="24"/>
        <end position="491"/>
    </location>
</feature>
<organism evidence="13 14">
    <name type="scientific">Wallemia mellicola</name>
    <dbReference type="NCBI Taxonomy" id="1708541"/>
    <lineage>
        <taxon>Eukaryota</taxon>
        <taxon>Fungi</taxon>
        <taxon>Dikarya</taxon>
        <taxon>Basidiomycota</taxon>
        <taxon>Wallemiomycotina</taxon>
        <taxon>Wallemiomycetes</taxon>
        <taxon>Wallemiales</taxon>
        <taxon>Wallemiaceae</taxon>
        <taxon>Wallemia</taxon>
    </lineage>
</organism>